<proteinExistence type="predicted"/>
<organism evidence="1 2">
    <name type="scientific">Durusdinium trenchii</name>
    <dbReference type="NCBI Taxonomy" id="1381693"/>
    <lineage>
        <taxon>Eukaryota</taxon>
        <taxon>Sar</taxon>
        <taxon>Alveolata</taxon>
        <taxon>Dinophyceae</taxon>
        <taxon>Suessiales</taxon>
        <taxon>Symbiodiniaceae</taxon>
        <taxon>Durusdinium</taxon>
    </lineage>
</organism>
<gene>
    <name evidence="1" type="ORF">CCMP2556_LOCUS40440</name>
</gene>
<protein>
    <submittedName>
        <fullName evidence="1">Uncharacterized protein</fullName>
    </submittedName>
</protein>
<keyword evidence="2" id="KW-1185">Reference proteome</keyword>
<evidence type="ECO:0000313" key="1">
    <source>
        <dbReference type="EMBL" id="CAK9082840.1"/>
    </source>
</evidence>
<reference evidence="1 2" key="1">
    <citation type="submission" date="2024-02" db="EMBL/GenBank/DDBJ databases">
        <authorList>
            <person name="Chen Y."/>
            <person name="Shah S."/>
            <person name="Dougan E. K."/>
            <person name="Thang M."/>
            <person name="Chan C."/>
        </authorList>
    </citation>
    <scope>NUCLEOTIDE SEQUENCE [LARGE SCALE GENOMIC DNA]</scope>
</reference>
<accession>A0ABP0Q3K7</accession>
<name>A0ABP0Q3K7_9DINO</name>
<comment type="caution">
    <text evidence="1">The sequence shown here is derived from an EMBL/GenBank/DDBJ whole genome shotgun (WGS) entry which is preliminary data.</text>
</comment>
<sequence length="132" mass="15124">MDAALNALEDLKGRFEGMGYGDYELHVVFSWVKDLAPLVIHVHLDQQLTRRVRSLRARARGVQRLEVAGDDPRGGRFATHREAPSGNVPKSVWLQVLRAYSEDCSQEWWSSMSMWRHTKWVSCPSSTRNAWG</sequence>
<dbReference type="EMBL" id="CAXAMN010023973">
    <property type="protein sequence ID" value="CAK9082840.1"/>
    <property type="molecule type" value="Genomic_DNA"/>
</dbReference>
<dbReference type="Proteomes" id="UP001642484">
    <property type="component" value="Unassembled WGS sequence"/>
</dbReference>
<evidence type="ECO:0000313" key="2">
    <source>
        <dbReference type="Proteomes" id="UP001642484"/>
    </source>
</evidence>